<organism evidence="4">
    <name type="scientific">Medioppia subpectinata</name>
    <dbReference type="NCBI Taxonomy" id="1979941"/>
    <lineage>
        <taxon>Eukaryota</taxon>
        <taxon>Metazoa</taxon>
        <taxon>Ecdysozoa</taxon>
        <taxon>Arthropoda</taxon>
        <taxon>Chelicerata</taxon>
        <taxon>Arachnida</taxon>
        <taxon>Acari</taxon>
        <taxon>Acariformes</taxon>
        <taxon>Sarcoptiformes</taxon>
        <taxon>Oribatida</taxon>
        <taxon>Brachypylina</taxon>
        <taxon>Oppioidea</taxon>
        <taxon>Oppiidae</taxon>
        <taxon>Medioppia</taxon>
    </lineage>
</organism>
<dbReference type="AlphaFoldDB" id="A0A7R9KG01"/>
<feature type="transmembrane region" description="Helical" evidence="2">
    <location>
        <begin position="428"/>
        <end position="449"/>
    </location>
</feature>
<evidence type="ECO:0000256" key="2">
    <source>
        <dbReference type="SAM" id="Phobius"/>
    </source>
</evidence>
<keyword evidence="2" id="KW-0812">Transmembrane</keyword>
<feature type="signal peptide" evidence="3">
    <location>
        <begin position="1"/>
        <end position="20"/>
    </location>
</feature>
<feature type="transmembrane region" description="Helical" evidence="2">
    <location>
        <begin position="507"/>
        <end position="530"/>
    </location>
</feature>
<evidence type="ECO:0000313" key="5">
    <source>
        <dbReference type="Proteomes" id="UP000759131"/>
    </source>
</evidence>
<keyword evidence="3" id="KW-0732">Signal</keyword>
<feature type="transmembrane region" description="Helical" evidence="2">
    <location>
        <begin position="461"/>
        <end position="486"/>
    </location>
</feature>
<evidence type="ECO:0000256" key="1">
    <source>
        <dbReference type="SAM" id="MobiDB-lite"/>
    </source>
</evidence>
<dbReference type="EMBL" id="CAJPIZ010000992">
    <property type="protein sequence ID" value="CAG2102676.1"/>
    <property type="molecule type" value="Genomic_DNA"/>
</dbReference>
<keyword evidence="2" id="KW-1133">Transmembrane helix</keyword>
<feature type="chain" id="PRO_5035591628" evidence="3">
    <location>
        <begin position="21"/>
        <end position="587"/>
    </location>
</feature>
<name>A0A7R9KG01_9ACAR</name>
<keyword evidence="2" id="KW-0472">Membrane</keyword>
<feature type="transmembrane region" description="Helical" evidence="2">
    <location>
        <begin position="536"/>
        <end position="556"/>
    </location>
</feature>
<dbReference type="EMBL" id="OC855567">
    <property type="protein sequence ID" value="CAD7622246.1"/>
    <property type="molecule type" value="Genomic_DNA"/>
</dbReference>
<dbReference type="OrthoDB" id="10621806at2759"/>
<evidence type="ECO:0000256" key="3">
    <source>
        <dbReference type="SAM" id="SignalP"/>
    </source>
</evidence>
<feature type="transmembrane region" description="Helical" evidence="2">
    <location>
        <begin position="234"/>
        <end position="259"/>
    </location>
</feature>
<dbReference type="Proteomes" id="UP000759131">
    <property type="component" value="Unassembled WGS sequence"/>
</dbReference>
<sequence length="587" mass="65986">MNALIAVVMIIGCQVLVSDGNIIEDYRDLCGYHYNFGDRIYPLLQRIRANHKDSDHSEGFHLTPDACRALVPGGHDFAATTVYLSDDDHYLYEYISCKSVRNLSGNGVLELSFGGQPFTRSAHLFILWIKLLSPFAVTTGGHRFAINGTVAMISPDETDKQVLMKDLNFDPKVVTLEISTDPLLDSQSFSVKNSYLISCRIRTLNTYGSNKYCKPVEDNERIRCECRQLEDDYYHMYFVVTFWALAMIVAFKPLVTLLLTPDSHEKTVFHQTINCSPKSCSYQYCYVLRLAKESMDTILTGVTIDIEFFTTDHQSVAPQLRFLANVLDKRPVVDLLIYQWRLTALPPLKTVECRHSGDDLKIVLLSISVHCVLGERVPGVDYKIQKNIVRYVRRFRLIPAGQPLDDIEDTPLKAHIGYNEVTLSTLEVIWLLFANISFVALIATFVQHVSVSHTLLSRMGVQFAALTVAAVAAQTLVIGVYKSLLLGELTQQRRLQSVFEKRFHYSIIAYYVAISVCAVSAGIYICLLAEPFDQTYGWFCLTVAASGVMCLLWVFCHHFCGSLSSKPKPNGSVSELTYNSTSVSSES</sequence>
<reference evidence="4" key="1">
    <citation type="submission" date="2020-11" db="EMBL/GenBank/DDBJ databases">
        <authorList>
            <person name="Tran Van P."/>
        </authorList>
    </citation>
    <scope>NUCLEOTIDE SEQUENCE</scope>
</reference>
<keyword evidence="5" id="KW-1185">Reference proteome</keyword>
<protein>
    <submittedName>
        <fullName evidence="4">Uncharacterized protein</fullName>
    </submittedName>
</protein>
<evidence type="ECO:0000313" key="4">
    <source>
        <dbReference type="EMBL" id="CAD7622246.1"/>
    </source>
</evidence>
<feature type="region of interest" description="Disordered" evidence="1">
    <location>
        <begin position="568"/>
        <end position="587"/>
    </location>
</feature>
<gene>
    <name evidence="4" type="ORF">OSB1V03_LOCUS2711</name>
</gene>
<proteinExistence type="predicted"/>
<accession>A0A7R9KG01</accession>